<gene>
    <name evidence="1" type="ORF">AWB80_04136</name>
</gene>
<accession>A0A158BU67</accession>
<dbReference type="AlphaFoldDB" id="A0A158BU67"/>
<evidence type="ECO:0000313" key="2">
    <source>
        <dbReference type="Proteomes" id="UP000054911"/>
    </source>
</evidence>
<comment type="caution">
    <text evidence="1">The sequence shown here is derived from an EMBL/GenBank/DDBJ whole genome shotgun (WGS) entry which is preliminary data.</text>
</comment>
<keyword evidence="2" id="KW-1185">Reference proteome</keyword>
<dbReference type="EMBL" id="FCOE02000013">
    <property type="protein sequence ID" value="SAK73642.1"/>
    <property type="molecule type" value="Genomic_DNA"/>
</dbReference>
<sequence>MPCDSGYEVEMANRLVAERRRFIKPLRLEAGDVMLPDFQLTDTRSPTAIEIYGMQGNHQYLARMKEKQALYARTIAPCVEWIPPADVASVLLPNRVT</sequence>
<reference evidence="1" key="1">
    <citation type="submission" date="2016-01" db="EMBL/GenBank/DDBJ databases">
        <authorList>
            <person name="Peeters C."/>
        </authorList>
    </citation>
    <scope>NUCLEOTIDE SEQUENCE [LARGE SCALE GENOMIC DNA]</scope>
    <source>
        <strain evidence="1">LMG 29323</strain>
    </source>
</reference>
<protein>
    <submittedName>
        <fullName evidence="1">Uncharacterized protein</fullName>
    </submittedName>
</protein>
<name>A0A158BU67_9BURK</name>
<organism evidence="1 2">
    <name type="scientific">Caballeronia pedi</name>
    <dbReference type="NCBI Taxonomy" id="1777141"/>
    <lineage>
        <taxon>Bacteria</taxon>
        <taxon>Pseudomonadati</taxon>
        <taxon>Pseudomonadota</taxon>
        <taxon>Betaproteobacteria</taxon>
        <taxon>Burkholderiales</taxon>
        <taxon>Burkholderiaceae</taxon>
        <taxon>Caballeronia</taxon>
    </lineage>
</organism>
<dbReference type="Proteomes" id="UP000054911">
    <property type="component" value="Unassembled WGS sequence"/>
</dbReference>
<proteinExistence type="predicted"/>
<evidence type="ECO:0000313" key="1">
    <source>
        <dbReference type="EMBL" id="SAK73642.1"/>
    </source>
</evidence>